<name>A0A0A9BDD1_ARUDO</name>
<reference evidence="1" key="2">
    <citation type="journal article" date="2015" name="Data Brief">
        <title>Shoot transcriptome of the giant reed, Arundo donax.</title>
        <authorList>
            <person name="Barrero R.A."/>
            <person name="Guerrero F.D."/>
            <person name="Moolhuijzen P."/>
            <person name="Goolsby J.A."/>
            <person name="Tidwell J."/>
            <person name="Bellgard S.E."/>
            <person name="Bellgard M.I."/>
        </authorList>
    </citation>
    <scope>NUCLEOTIDE SEQUENCE</scope>
    <source>
        <tissue evidence="1">Shoot tissue taken approximately 20 cm above the soil surface</tissue>
    </source>
</reference>
<proteinExistence type="predicted"/>
<accession>A0A0A9BDD1</accession>
<dbReference type="AlphaFoldDB" id="A0A0A9BDD1"/>
<reference evidence="1" key="1">
    <citation type="submission" date="2014-09" db="EMBL/GenBank/DDBJ databases">
        <authorList>
            <person name="Magalhaes I.L.F."/>
            <person name="Oliveira U."/>
            <person name="Santos F.R."/>
            <person name="Vidigal T.H.D.A."/>
            <person name="Brescovit A.D."/>
            <person name="Santos A.J."/>
        </authorList>
    </citation>
    <scope>NUCLEOTIDE SEQUENCE</scope>
    <source>
        <tissue evidence="1">Shoot tissue taken approximately 20 cm above the soil surface</tissue>
    </source>
</reference>
<protein>
    <submittedName>
        <fullName evidence="1">Uncharacterized protein</fullName>
    </submittedName>
</protein>
<organism evidence="1">
    <name type="scientific">Arundo donax</name>
    <name type="common">Giant reed</name>
    <name type="synonym">Donax arundinaceus</name>
    <dbReference type="NCBI Taxonomy" id="35708"/>
    <lineage>
        <taxon>Eukaryota</taxon>
        <taxon>Viridiplantae</taxon>
        <taxon>Streptophyta</taxon>
        <taxon>Embryophyta</taxon>
        <taxon>Tracheophyta</taxon>
        <taxon>Spermatophyta</taxon>
        <taxon>Magnoliopsida</taxon>
        <taxon>Liliopsida</taxon>
        <taxon>Poales</taxon>
        <taxon>Poaceae</taxon>
        <taxon>PACMAD clade</taxon>
        <taxon>Arundinoideae</taxon>
        <taxon>Arundineae</taxon>
        <taxon>Arundo</taxon>
    </lineage>
</organism>
<evidence type="ECO:0000313" key="1">
    <source>
        <dbReference type="EMBL" id="JAD59240.1"/>
    </source>
</evidence>
<dbReference type="EMBL" id="GBRH01238655">
    <property type="protein sequence ID" value="JAD59240.1"/>
    <property type="molecule type" value="Transcribed_RNA"/>
</dbReference>
<sequence length="18" mass="1898">MLEIKPAGWLVALAAADE</sequence>